<dbReference type="EMBL" id="LQOG01000032">
    <property type="protein sequence ID" value="KXT59930.1"/>
    <property type="molecule type" value="Genomic_DNA"/>
</dbReference>
<dbReference type="SFLD" id="SFLDF00289">
    <property type="entry name" value="anaerobic_Cys-type_sulfatase-m"/>
    <property type="match status" value="1"/>
</dbReference>
<evidence type="ECO:0000256" key="1">
    <source>
        <dbReference type="ARBA" id="ARBA00001966"/>
    </source>
</evidence>
<evidence type="ECO:0000256" key="4">
    <source>
        <dbReference type="ARBA" id="ARBA00023004"/>
    </source>
</evidence>
<evidence type="ECO:0000256" key="6">
    <source>
        <dbReference type="ARBA" id="ARBA00023601"/>
    </source>
</evidence>
<protein>
    <submittedName>
        <fullName evidence="8">Putative arylsulfatase regulator</fullName>
    </submittedName>
</protein>
<dbReference type="InterPro" id="IPR007197">
    <property type="entry name" value="rSAM"/>
</dbReference>
<dbReference type="RefSeq" id="WP_061418455.1">
    <property type="nucleotide sequence ID" value="NZ_KQ969038.1"/>
</dbReference>
<dbReference type="SUPFAM" id="SSF102114">
    <property type="entry name" value="Radical SAM enzymes"/>
    <property type="match status" value="1"/>
</dbReference>
<dbReference type="InterPro" id="IPR034485">
    <property type="entry name" value="Anaerobic_Cys-type_sulfatase-m"/>
</dbReference>
<dbReference type="InterPro" id="IPR013785">
    <property type="entry name" value="Aldolase_TIM"/>
</dbReference>
<keyword evidence="3" id="KW-0479">Metal-binding</keyword>
<sequence length="371" mass="42753">MKKISVLIKPSSSLCNIRCKYCFYADVTSLREVRSYGKMKPETTEKMIEHLFIDLSDGDELSIGFQGGEPTLAGLSYFKHLITCVQKQTKKVSVHYSIQTNGILINKKWCEFLKENNFLVGLSIDGTPILHDMSRLDPRGRGTFQKVIQTKRLFDDYSIEYNVLCVLTQELAQHAKDIFLFLKQENIHYVQFIPCLDELNPSEKSSYALTPQKFFQFYHDILPLWLTELANGHYISIKLFDDIFNLIVRKEVNACGLVGNCSIQYVIEGDGSVYPCDFFALDEYRMGFIQEMGLKELFSSKIAKQFLYSRPLSNIPSKCTSCPFLNICRGGCKRMKNSMYVDEKNDFCGYRSFLNEFIPKITNIMALINNY</sequence>
<dbReference type="Pfam" id="PF04055">
    <property type="entry name" value="Radical_SAM"/>
    <property type="match status" value="1"/>
</dbReference>
<evidence type="ECO:0000256" key="3">
    <source>
        <dbReference type="ARBA" id="ARBA00022723"/>
    </source>
</evidence>
<comment type="similarity">
    <text evidence="6">Belongs to the radical SAM superfamily. Anaerobic sulfatase-maturating enzyme family.</text>
</comment>
<evidence type="ECO:0000256" key="5">
    <source>
        <dbReference type="ARBA" id="ARBA00023014"/>
    </source>
</evidence>
<dbReference type="SFLD" id="SFLDG01067">
    <property type="entry name" value="SPASM/twitch_domain_containing"/>
    <property type="match status" value="1"/>
</dbReference>
<dbReference type="CDD" id="cd01335">
    <property type="entry name" value="Radical_SAM"/>
    <property type="match status" value="1"/>
</dbReference>
<reference evidence="8 9" key="1">
    <citation type="submission" date="2016-01" db="EMBL/GenBank/DDBJ databases">
        <title>Highly variable Streptococcus oralis are common among viridans streptococci isolated from primates.</title>
        <authorList>
            <person name="Denapaite D."/>
            <person name="Rieger M."/>
            <person name="Koendgen S."/>
            <person name="Brueckner R."/>
            <person name="Ochigava I."/>
            <person name="Kappeler P."/>
            <person name="Maetz-Rensing K."/>
            <person name="Leendertz F."/>
            <person name="Hakenbeck R."/>
        </authorList>
    </citation>
    <scope>NUCLEOTIDE SEQUENCE [LARGE SCALE GENOMIC DNA]</scope>
    <source>
        <strain evidence="8 9">DD05</strain>
    </source>
</reference>
<dbReference type="Gene3D" id="3.20.20.70">
    <property type="entry name" value="Aldolase class I"/>
    <property type="match status" value="1"/>
</dbReference>
<keyword evidence="4" id="KW-0408">Iron</keyword>
<dbReference type="InterPro" id="IPR023867">
    <property type="entry name" value="Sulphatase_maturase_rSAM"/>
</dbReference>
<dbReference type="NCBIfam" id="TIGR04085">
    <property type="entry name" value="rSAM_more_4Fe4S"/>
    <property type="match status" value="1"/>
</dbReference>
<dbReference type="SFLD" id="SFLDG01384">
    <property type="entry name" value="thioether_bond_formation_requi"/>
    <property type="match status" value="1"/>
</dbReference>
<evidence type="ECO:0000313" key="8">
    <source>
        <dbReference type="EMBL" id="KXT59930.1"/>
    </source>
</evidence>
<dbReference type="PATRIC" id="fig|1303.76.peg.1495"/>
<dbReference type="InterPro" id="IPR023885">
    <property type="entry name" value="4Fe4S-binding_SPASM_dom"/>
</dbReference>
<dbReference type="Proteomes" id="UP000070541">
    <property type="component" value="Unassembled WGS sequence"/>
</dbReference>
<comment type="caution">
    <text evidence="8">The sequence shown here is derived from an EMBL/GenBank/DDBJ whole genome shotgun (WGS) entry which is preliminary data.</text>
</comment>
<gene>
    <name evidence="8" type="ORF">SORDD05_01437</name>
</gene>
<feature type="domain" description="Radical SAM core" evidence="7">
    <location>
        <begin position="1"/>
        <end position="228"/>
    </location>
</feature>
<proteinExistence type="inferred from homology"/>
<comment type="cofactor">
    <cofactor evidence="1">
        <name>[4Fe-4S] cluster</name>
        <dbReference type="ChEBI" id="CHEBI:49883"/>
    </cofactor>
</comment>
<dbReference type="SFLD" id="SFLDG01072">
    <property type="entry name" value="dehydrogenase_like"/>
    <property type="match status" value="1"/>
</dbReference>
<accession>A0A139M8A0</accession>
<organism evidence="8 9">
    <name type="scientific">Streptococcus oralis</name>
    <dbReference type="NCBI Taxonomy" id="1303"/>
    <lineage>
        <taxon>Bacteria</taxon>
        <taxon>Bacillati</taxon>
        <taxon>Bacillota</taxon>
        <taxon>Bacilli</taxon>
        <taxon>Lactobacillales</taxon>
        <taxon>Streptococcaceae</taxon>
        <taxon>Streptococcus</taxon>
    </lineage>
</organism>
<dbReference type="GO" id="GO:0016491">
    <property type="term" value="F:oxidoreductase activity"/>
    <property type="evidence" value="ECO:0007669"/>
    <property type="project" value="InterPro"/>
</dbReference>
<dbReference type="GO" id="GO:0046872">
    <property type="term" value="F:metal ion binding"/>
    <property type="evidence" value="ECO:0007669"/>
    <property type="project" value="UniProtKB-KW"/>
</dbReference>
<dbReference type="GO" id="GO:0051536">
    <property type="term" value="F:iron-sulfur cluster binding"/>
    <property type="evidence" value="ECO:0007669"/>
    <property type="project" value="UniProtKB-KW"/>
</dbReference>
<dbReference type="PROSITE" id="PS51918">
    <property type="entry name" value="RADICAL_SAM"/>
    <property type="match status" value="1"/>
</dbReference>
<dbReference type="InterPro" id="IPR058240">
    <property type="entry name" value="rSAM_sf"/>
</dbReference>
<dbReference type="Pfam" id="PF13186">
    <property type="entry name" value="SPASM"/>
    <property type="match status" value="1"/>
</dbReference>
<keyword evidence="2" id="KW-0949">S-adenosyl-L-methionine</keyword>
<dbReference type="SFLD" id="SFLDG01386">
    <property type="entry name" value="main_SPASM_domain-containing"/>
    <property type="match status" value="1"/>
</dbReference>
<evidence type="ECO:0000259" key="7">
    <source>
        <dbReference type="PROSITE" id="PS51918"/>
    </source>
</evidence>
<dbReference type="PANTHER" id="PTHR43273:SF3">
    <property type="entry name" value="ANAEROBIC SULFATASE-MATURATING ENZYME HOMOLOG ASLB-RELATED"/>
    <property type="match status" value="1"/>
</dbReference>
<evidence type="ECO:0000256" key="2">
    <source>
        <dbReference type="ARBA" id="ARBA00022691"/>
    </source>
</evidence>
<evidence type="ECO:0000313" key="9">
    <source>
        <dbReference type="Proteomes" id="UP000070541"/>
    </source>
</evidence>
<dbReference type="SFLD" id="SFLDS00029">
    <property type="entry name" value="Radical_SAM"/>
    <property type="match status" value="1"/>
</dbReference>
<keyword evidence="5" id="KW-0411">Iron-sulfur</keyword>
<name>A0A139M8A0_STROR</name>
<dbReference type="PANTHER" id="PTHR43273">
    <property type="entry name" value="ANAEROBIC SULFATASE-MATURATING ENZYME HOMOLOG ASLB-RELATED"/>
    <property type="match status" value="1"/>
</dbReference>
<dbReference type="AlphaFoldDB" id="A0A139M8A0"/>